<feature type="transmembrane region" description="Helical" evidence="1">
    <location>
        <begin position="246"/>
        <end position="267"/>
    </location>
</feature>
<reference evidence="2" key="1">
    <citation type="journal article" date="2020" name="bioRxiv">
        <title>Hybrid origin of Populus tomentosa Carr. identified through genome sequencing and phylogenomic analysis.</title>
        <authorList>
            <person name="An X."/>
            <person name="Gao K."/>
            <person name="Chen Z."/>
            <person name="Li J."/>
            <person name="Yang X."/>
            <person name="Yang X."/>
            <person name="Zhou J."/>
            <person name="Guo T."/>
            <person name="Zhao T."/>
            <person name="Huang S."/>
            <person name="Miao D."/>
            <person name="Khan W.U."/>
            <person name="Rao P."/>
            <person name="Ye M."/>
            <person name="Lei B."/>
            <person name="Liao W."/>
            <person name="Wang J."/>
            <person name="Ji L."/>
            <person name="Li Y."/>
            <person name="Guo B."/>
            <person name="Mustafa N.S."/>
            <person name="Li S."/>
            <person name="Yun Q."/>
            <person name="Keller S.R."/>
            <person name="Mao J."/>
            <person name="Zhang R."/>
            <person name="Strauss S.H."/>
        </authorList>
    </citation>
    <scope>NUCLEOTIDE SEQUENCE</scope>
    <source>
        <strain evidence="2">GM15</strain>
        <tissue evidence="2">Leaf</tissue>
    </source>
</reference>
<keyword evidence="3" id="KW-1185">Reference proteome</keyword>
<protein>
    <submittedName>
        <fullName evidence="2">Uncharacterized protein</fullName>
    </submittedName>
</protein>
<evidence type="ECO:0000313" key="2">
    <source>
        <dbReference type="EMBL" id="KAG6792592.1"/>
    </source>
</evidence>
<gene>
    <name evidence="2" type="ORF">POTOM_001744</name>
</gene>
<proteinExistence type="predicted"/>
<feature type="transmembrane region" description="Helical" evidence="1">
    <location>
        <begin position="334"/>
        <end position="359"/>
    </location>
</feature>
<evidence type="ECO:0000256" key="1">
    <source>
        <dbReference type="SAM" id="Phobius"/>
    </source>
</evidence>
<keyword evidence="1" id="KW-1133">Transmembrane helix</keyword>
<keyword evidence="1" id="KW-0472">Membrane</keyword>
<accession>A0A8X8DIM0</accession>
<name>A0A8X8DIM0_POPTO</name>
<evidence type="ECO:0000313" key="3">
    <source>
        <dbReference type="Proteomes" id="UP000886885"/>
    </source>
</evidence>
<keyword evidence="1" id="KW-0812">Transmembrane</keyword>
<dbReference type="EMBL" id="JAAWWB010000001">
    <property type="protein sequence ID" value="KAG6792592.1"/>
    <property type="molecule type" value="Genomic_DNA"/>
</dbReference>
<feature type="transmembrane region" description="Helical" evidence="1">
    <location>
        <begin position="303"/>
        <end position="322"/>
    </location>
</feature>
<dbReference type="AlphaFoldDB" id="A0A8X8DIM0"/>
<comment type="caution">
    <text evidence="2">The sequence shown here is derived from an EMBL/GenBank/DDBJ whole genome shotgun (WGS) entry which is preliminary data.</text>
</comment>
<organism evidence="2 3">
    <name type="scientific">Populus tomentosa</name>
    <name type="common">Chinese white poplar</name>
    <dbReference type="NCBI Taxonomy" id="118781"/>
    <lineage>
        <taxon>Eukaryota</taxon>
        <taxon>Viridiplantae</taxon>
        <taxon>Streptophyta</taxon>
        <taxon>Embryophyta</taxon>
        <taxon>Tracheophyta</taxon>
        <taxon>Spermatophyta</taxon>
        <taxon>Magnoliopsida</taxon>
        <taxon>eudicotyledons</taxon>
        <taxon>Gunneridae</taxon>
        <taxon>Pentapetalae</taxon>
        <taxon>rosids</taxon>
        <taxon>fabids</taxon>
        <taxon>Malpighiales</taxon>
        <taxon>Salicaceae</taxon>
        <taxon>Saliceae</taxon>
        <taxon>Populus</taxon>
    </lineage>
</organism>
<sequence length="391" mass="43248">MNPPFLSLFSQFNLQGKFRIFVYQHSVLAFGLPSAYQAPFGLSSPNHKYPALNYFVDGSFAVDDYARSWAENVPPNLATSPSPKTLAGGPYSRDVIMGFGFVNMILSLVRDLEEDLFMGPTCHNDTNLLFGACRQILLVTTIEVSLYLVTSAADANGCDPCSGNSEPVLRLWLESFFEPKSAICIGFLRADCLWLLDGRSSLLFAGAFVLLDWLPCPYPISMVLFSIYLLLFVSAKMLFFWRKWSFVGLLSFGGVSTTLGCCQLFVYSCGCDFGYVWSPAWYRTFLPSVGTCLGEQPSLMQRVLLVCFCCVAIFAIEELYGARSSGTIVTIAEFFCRLLVLLAFLGLVLVAAICSLVAAAVSYSYWNGLGLMRFTMGEGWFVLLLTPMTSF</sequence>
<feature type="transmembrane region" description="Helical" evidence="1">
    <location>
        <begin position="220"/>
        <end position="239"/>
    </location>
</feature>
<dbReference type="Proteomes" id="UP000886885">
    <property type="component" value="Chromosome 1A"/>
</dbReference>